<evidence type="ECO:0000259" key="6">
    <source>
        <dbReference type="Pfam" id="PF00294"/>
    </source>
</evidence>
<keyword evidence="2" id="KW-0808">Transferase</keyword>
<keyword evidence="5" id="KW-0067">ATP-binding</keyword>
<dbReference type="InterPro" id="IPR011611">
    <property type="entry name" value="PfkB_dom"/>
</dbReference>
<feature type="domain" description="Carbohydrate kinase PfkB" evidence="6">
    <location>
        <begin position="7"/>
        <end position="307"/>
    </location>
</feature>
<dbReference type="Gene3D" id="3.40.1190.20">
    <property type="match status" value="1"/>
</dbReference>
<accession>A0AA95EVN9</accession>
<evidence type="ECO:0000256" key="3">
    <source>
        <dbReference type="ARBA" id="ARBA00022741"/>
    </source>
</evidence>
<dbReference type="Proteomes" id="UP001178662">
    <property type="component" value="Chromosome"/>
</dbReference>
<keyword evidence="3" id="KW-0547">Nucleotide-binding</keyword>
<name>A0AA95EVN9_9BACL</name>
<keyword evidence="8" id="KW-1185">Reference proteome</keyword>
<dbReference type="GO" id="GO:0005524">
    <property type="term" value="F:ATP binding"/>
    <property type="evidence" value="ECO:0007669"/>
    <property type="project" value="UniProtKB-KW"/>
</dbReference>
<proteinExistence type="inferred from homology"/>
<dbReference type="Pfam" id="PF00294">
    <property type="entry name" value="PfkB"/>
    <property type="match status" value="1"/>
</dbReference>
<dbReference type="CDD" id="cd01166">
    <property type="entry name" value="KdgK"/>
    <property type="match status" value="1"/>
</dbReference>
<protein>
    <submittedName>
        <fullName evidence="7">Sugar kinase</fullName>
    </submittedName>
</protein>
<evidence type="ECO:0000256" key="4">
    <source>
        <dbReference type="ARBA" id="ARBA00022777"/>
    </source>
</evidence>
<dbReference type="SUPFAM" id="SSF53613">
    <property type="entry name" value="Ribokinase-like"/>
    <property type="match status" value="1"/>
</dbReference>
<dbReference type="InterPro" id="IPR050306">
    <property type="entry name" value="PfkB_Carbo_kinase"/>
</dbReference>
<evidence type="ECO:0000256" key="1">
    <source>
        <dbReference type="ARBA" id="ARBA00010688"/>
    </source>
</evidence>
<organism evidence="7 8">
    <name type="scientific">Candidatus Cohnella colombiensis</name>
    <dbReference type="NCBI Taxonomy" id="3121368"/>
    <lineage>
        <taxon>Bacteria</taxon>
        <taxon>Bacillati</taxon>
        <taxon>Bacillota</taxon>
        <taxon>Bacilli</taxon>
        <taxon>Bacillales</taxon>
        <taxon>Paenibacillaceae</taxon>
        <taxon>Cohnella</taxon>
    </lineage>
</organism>
<evidence type="ECO:0000256" key="2">
    <source>
        <dbReference type="ARBA" id="ARBA00022679"/>
    </source>
</evidence>
<keyword evidence="4 7" id="KW-0418">Kinase</keyword>
<dbReference type="InterPro" id="IPR029056">
    <property type="entry name" value="Ribokinase-like"/>
</dbReference>
<dbReference type="PANTHER" id="PTHR43085:SF1">
    <property type="entry name" value="PSEUDOURIDINE KINASE-RELATED"/>
    <property type="match status" value="1"/>
</dbReference>
<gene>
    <name evidence="7" type="ORF">P0Y55_14280</name>
</gene>
<dbReference type="GO" id="GO:0016301">
    <property type="term" value="F:kinase activity"/>
    <property type="evidence" value="ECO:0007669"/>
    <property type="project" value="UniProtKB-KW"/>
</dbReference>
<sequence>MSTPRLTDVVTIGESMLSLQPMNEGPIAHAPLFNRSIAGAESNIAIGLTRLGYRVRWISRLGQDPFGDVIAATIAGEGVDVSMLQRDSKYPTALYFKEFKGYGDPNVFYYRSGSAMSQLSPEHVCDEWFEGAKHLHVTGITPALGPQTTDAIRTAMQRARALGLTVSFDPNLRRKLWGEEVARKTLLSLVPLCDLFLPGIEEAEFLLGHQSHEEYGKTFLSMGPSTVFLKLGEHGALGFSGDLTVRAQPYDVKRIVDTVGAGDAFATGILSEWLKSGSFDDEGSMTNALARGNLMGALATQFKGDWEGLPRKDELERLLSGKGEITR</sequence>
<evidence type="ECO:0000313" key="7">
    <source>
        <dbReference type="EMBL" id="WEK53734.1"/>
    </source>
</evidence>
<dbReference type="AlphaFoldDB" id="A0AA95EVN9"/>
<dbReference type="PANTHER" id="PTHR43085">
    <property type="entry name" value="HEXOKINASE FAMILY MEMBER"/>
    <property type="match status" value="1"/>
</dbReference>
<comment type="similarity">
    <text evidence="1">Belongs to the carbohydrate kinase PfkB family.</text>
</comment>
<dbReference type="EMBL" id="CP119317">
    <property type="protein sequence ID" value="WEK53734.1"/>
    <property type="molecule type" value="Genomic_DNA"/>
</dbReference>
<evidence type="ECO:0000313" key="8">
    <source>
        <dbReference type="Proteomes" id="UP001178662"/>
    </source>
</evidence>
<reference evidence="7" key="1">
    <citation type="submission" date="2023-03" db="EMBL/GenBank/DDBJ databases">
        <title>Andean soil-derived lignocellulolytic bacterial consortium as a source of novel taxa and putative plastic-active enzymes.</title>
        <authorList>
            <person name="Diaz-Garcia L."/>
            <person name="Chuvochina M."/>
            <person name="Feuerriegel G."/>
            <person name="Bunk B."/>
            <person name="Sproer C."/>
            <person name="Streit W.R."/>
            <person name="Rodriguez L.M."/>
            <person name="Overmann J."/>
            <person name="Jimenez D.J."/>
        </authorList>
    </citation>
    <scope>NUCLEOTIDE SEQUENCE</scope>
    <source>
        <strain evidence="7">MAG 2441</strain>
    </source>
</reference>
<evidence type="ECO:0000256" key="5">
    <source>
        <dbReference type="ARBA" id="ARBA00022840"/>
    </source>
</evidence>